<dbReference type="Gene3D" id="3.40.630.30">
    <property type="match status" value="1"/>
</dbReference>
<dbReference type="InterPro" id="IPR016181">
    <property type="entry name" value="Acyl_CoA_acyltransferase"/>
</dbReference>
<dbReference type="Pfam" id="PF13673">
    <property type="entry name" value="Acetyltransf_10"/>
    <property type="match status" value="1"/>
</dbReference>
<keyword evidence="3" id="KW-1185">Reference proteome</keyword>
<reference evidence="3" key="1">
    <citation type="submission" date="2016-11" db="EMBL/GenBank/DDBJ databases">
        <authorList>
            <person name="Varghese N."/>
            <person name="Submissions S."/>
        </authorList>
    </citation>
    <scope>NUCLEOTIDE SEQUENCE [LARGE SCALE GENOMIC DNA]</scope>
    <source>
        <strain evidence="3">313</strain>
    </source>
</reference>
<dbReference type="STRING" id="28230.SAMN05878443_0849"/>
<dbReference type="GO" id="GO:0016747">
    <property type="term" value="F:acyltransferase activity, transferring groups other than amino-acyl groups"/>
    <property type="evidence" value="ECO:0007669"/>
    <property type="project" value="InterPro"/>
</dbReference>
<protein>
    <submittedName>
        <fullName evidence="2">ElaA protein</fullName>
    </submittedName>
</protein>
<dbReference type="eggNOG" id="COG2153">
    <property type="taxonomic scope" value="Bacteria"/>
</dbReference>
<dbReference type="EMBL" id="FSRN01000001">
    <property type="protein sequence ID" value="SIN99271.1"/>
    <property type="molecule type" value="Genomic_DNA"/>
</dbReference>
<dbReference type="AlphaFoldDB" id="A0A1N6FVR8"/>
<evidence type="ECO:0000313" key="3">
    <source>
        <dbReference type="Proteomes" id="UP000184758"/>
    </source>
</evidence>
<dbReference type="SUPFAM" id="SSF55729">
    <property type="entry name" value="Acyl-CoA N-acyltransferases (Nat)"/>
    <property type="match status" value="1"/>
</dbReference>
<evidence type="ECO:0000313" key="2">
    <source>
        <dbReference type="EMBL" id="SIN99271.1"/>
    </source>
</evidence>
<proteinExistence type="predicted"/>
<dbReference type="OrthoDB" id="9796171at2"/>
<sequence length="148" mass="17393">MEWKIKTFNELSNDELYEIIKLRSEVFVIEQQCIYEECDGKDKKAYHLFGEEDGEILVYLRILEKGVSFNEVSIGRVLVNKKYRSKGLAKKMMSRAIAFIEDNLNEKVIRISAQEYLLEFYSSLGFVKVSQVYLEDGIPHMEMLYNNL</sequence>
<organism evidence="2 3">
    <name type="scientific">Carnobacterium alterfunditum</name>
    <dbReference type="NCBI Taxonomy" id="28230"/>
    <lineage>
        <taxon>Bacteria</taxon>
        <taxon>Bacillati</taxon>
        <taxon>Bacillota</taxon>
        <taxon>Bacilli</taxon>
        <taxon>Lactobacillales</taxon>
        <taxon>Carnobacteriaceae</taxon>
        <taxon>Carnobacterium</taxon>
    </lineage>
</organism>
<dbReference type="Proteomes" id="UP000184758">
    <property type="component" value="Unassembled WGS sequence"/>
</dbReference>
<dbReference type="RefSeq" id="WP_034547639.1">
    <property type="nucleotide sequence ID" value="NZ_FSRN01000001.1"/>
</dbReference>
<dbReference type="InterPro" id="IPR000182">
    <property type="entry name" value="GNAT_dom"/>
</dbReference>
<dbReference type="CDD" id="cd04301">
    <property type="entry name" value="NAT_SF"/>
    <property type="match status" value="1"/>
</dbReference>
<gene>
    <name evidence="2" type="ORF">SAMN05878443_0849</name>
</gene>
<evidence type="ECO:0000259" key="1">
    <source>
        <dbReference type="PROSITE" id="PS51186"/>
    </source>
</evidence>
<dbReference type="PROSITE" id="PS51186">
    <property type="entry name" value="GNAT"/>
    <property type="match status" value="1"/>
</dbReference>
<name>A0A1N6FVR8_9LACT</name>
<accession>A0A1N6FVR8</accession>
<feature type="domain" description="N-acetyltransferase" evidence="1">
    <location>
        <begin position="6"/>
        <end position="148"/>
    </location>
</feature>